<keyword evidence="4" id="KW-0227">DNA damage</keyword>
<keyword evidence="3" id="KW-0479">Metal-binding</keyword>
<dbReference type="GO" id="GO:0032357">
    <property type="term" value="F:oxidized purine DNA binding"/>
    <property type="evidence" value="ECO:0007669"/>
    <property type="project" value="TreeGrafter"/>
</dbReference>
<proteinExistence type="inferred from homology"/>
<dbReference type="GO" id="GO:0034039">
    <property type="term" value="F:8-oxo-7,8-dihydroguanine DNA N-glycosylase activity"/>
    <property type="evidence" value="ECO:0007669"/>
    <property type="project" value="TreeGrafter"/>
</dbReference>
<dbReference type="GO" id="GO:0000701">
    <property type="term" value="F:purine-specific mismatch base pair DNA N-glycosylase activity"/>
    <property type="evidence" value="ECO:0007669"/>
    <property type="project" value="TreeGrafter"/>
</dbReference>
<dbReference type="GO" id="GO:0051536">
    <property type="term" value="F:iron-sulfur cluster binding"/>
    <property type="evidence" value="ECO:0007669"/>
    <property type="project" value="UniProtKB-KW"/>
</dbReference>
<reference evidence="11 12" key="1">
    <citation type="journal article" date="2016" name="Nat. Commun.">
        <title>Thousands of microbial genomes shed light on interconnected biogeochemical processes in an aquifer system.</title>
        <authorList>
            <person name="Anantharaman K."/>
            <person name="Brown C.T."/>
            <person name="Hug L.A."/>
            <person name="Sharon I."/>
            <person name="Castelle C.J."/>
            <person name="Probst A.J."/>
            <person name="Thomas B.C."/>
            <person name="Singh A."/>
            <person name="Wilkins M.J."/>
            <person name="Karaoz U."/>
            <person name="Brodie E.L."/>
            <person name="Williams K.H."/>
            <person name="Hubbard S.S."/>
            <person name="Banfield J.F."/>
        </authorList>
    </citation>
    <scope>NUCLEOTIDE SEQUENCE [LARGE SCALE GENOMIC DNA]</scope>
</reference>
<evidence type="ECO:0000256" key="7">
    <source>
        <dbReference type="ARBA" id="ARBA00023014"/>
    </source>
</evidence>
<keyword evidence="6" id="KW-0408">Iron</keyword>
<keyword evidence="9" id="KW-0326">Glycosidase</keyword>
<organism evidence="11 12">
    <name type="scientific">Candidatus Liptonbacteria bacterium RIFCSPLOWO2_01_FULL_56_20</name>
    <dbReference type="NCBI Taxonomy" id="1798652"/>
    <lineage>
        <taxon>Bacteria</taxon>
        <taxon>Candidatus Liptoniibacteriota</taxon>
    </lineage>
</organism>
<protein>
    <recommendedName>
        <fullName evidence="10">HhH-GPD domain-containing protein</fullName>
    </recommendedName>
</protein>
<dbReference type="Pfam" id="PF00730">
    <property type="entry name" value="HhH-GPD"/>
    <property type="match status" value="1"/>
</dbReference>
<evidence type="ECO:0000256" key="2">
    <source>
        <dbReference type="ARBA" id="ARBA00008343"/>
    </source>
</evidence>
<evidence type="ECO:0000259" key="10">
    <source>
        <dbReference type="SMART" id="SM00478"/>
    </source>
</evidence>
<gene>
    <name evidence="11" type="ORF">A3A43_03550</name>
</gene>
<dbReference type="InterPro" id="IPR004036">
    <property type="entry name" value="Endonuclease-III-like_CS2"/>
</dbReference>
<dbReference type="CDD" id="cd00056">
    <property type="entry name" value="ENDO3c"/>
    <property type="match status" value="1"/>
</dbReference>
<evidence type="ECO:0000313" key="12">
    <source>
        <dbReference type="Proteomes" id="UP000178495"/>
    </source>
</evidence>
<dbReference type="GO" id="GO:0006298">
    <property type="term" value="P:mismatch repair"/>
    <property type="evidence" value="ECO:0007669"/>
    <property type="project" value="TreeGrafter"/>
</dbReference>
<dbReference type="InterPro" id="IPR003265">
    <property type="entry name" value="HhH-GPD_domain"/>
</dbReference>
<comment type="similarity">
    <text evidence="2">Belongs to the Nth/MutY family.</text>
</comment>
<comment type="caution">
    <text evidence="11">The sequence shown here is derived from an EMBL/GenBank/DDBJ whole genome shotgun (WGS) entry which is preliminary data.</text>
</comment>
<dbReference type="Gene3D" id="1.10.1670.10">
    <property type="entry name" value="Helix-hairpin-Helix base-excision DNA repair enzymes (C-terminal)"/>
    <property type="match status" value="1"/>
</dbReference>
<name>A0A1G2CKT1_9BACT</name>
<keyword evidence="7" id="KW-0411">Iron-sulfur</keyword>
<dbReference type="PANTHER" id="PTHR42944:SF1">
    <property type="entry name" value="ADENINE DNA GLYCOSYLASE"/>
    <property type="match status" value="1"/>
</dbReference>
<dbReference type="SMART" id="SM00478">
    <property type="entry name" value="ENDO3c"/>
    <property type="match status" value="1"/>
</dbReference>
<dbReference type="STRING" id="1798652.A3A43_03550"/>
<dbReference type="InterPro" id="IPR044298">
    <property type="entry name" value="MIG/MutY"/>
</dbReference>
<dbReference type="PANTHER" id="PTHR42944">
    <property type="entry name" value="ADENINE DNA GLYCOSYLASE"/>
    <property type="match status" value="1"/>
</dbReference>
<dbReference type="Gene3D" id="1.10.340.30">
    <property type="entry name" value="Hypothetical protein, domain 2"/>
    <property type="match status" value="1"/>
</dbReference>
<dbReference type="AlphaFoldDB" id="A0A1G2CKT1"/>
<evidence type="ECO:0000256" key="5">
    <source>
        <dbReference type="ARBA" id="ARBA00022801"/>
    </source>
</evidence>
<dbReference type="EMBL" id="MHLC01000014">
    <property type="protein sequence ID" value="OGZ01340.1"/>
    <property type="molecule type" value="Genomic_DNA"/>
</dbReference>
<accession>A0A1G2CKT1</accession>
<keyword evidence="5" id="KW-0378">Hydrolase</keyword>
<evidence type="ECO:0000256" key="3">
    <source>
        <dbReference type="ARBA" id="ARBA00022723"/>
    </source>
</evidence>
<comment type="cofactor">
    <cofactor evidence="1">
        <name>[4Fe-4S] cluster</name>
        <dbReference type="ChEBI" id="CHEBI:49883"/>
    </cofactor>
</comment>
<dbReference type="GO" id="GO:0046872">
    <property type="term" value="F:metal ion binding"/>
    <property type="evidence" value="ECO:0007669"/>
    <property type="project" value="UniProtKB-KW"/>
</dbReference>
<dbReference type="Proteomes" id="UP000178495">
    <property type="component" value="Unassembled WGS sequence"/>
</dbReference>
<evidence type="ECO:0000256" key="6">
    <source>
        <dbReference type="ARBA" id="ARBA00023004"/>
    </source>
</evidence>
<evidence type="ECO:0000256" key="9">
    <source>
        <dbReference type="ARBA" id="ARBA00023295"/>
    </source>
</evidence>
<sequence length="291" mass="33352">MLNQKQRRLKTGDFSCAVTKQLIRQFRKKIWGYYRTHGRGFPWRKTRDPYRILVSEIMLQQTQAGRVLKKYGPFLRRFPNFKSLAAAPTRSVLTAWQGMGYNRRALALKRIAEIVIQQHRGMLPSDPTALQTLPGVGAATAGAIAAFAFGKSAAFIETNIRRVFIHFFFPHKNNVRDAEILALAARTLDTRRPREWHYALMDYGAHLGKRLGGGTNPNRKSSRYRRQTAFKGSHRELRGKIISFLLHARTPTESAIAARLEKPLAQIQRILAALHREGFIVRKGRRIRLAR</sequence>
<feature type="domain" description="HhH-GPD" evidence="10">
    <location>
        <begin position="58"/>
        <end position="206"/>
    </location>
</feature>
<dbReference type="InterPro" id="IPR023170">
    <property type="entry name" value="HhH_base_excis_C"/>
</dbReference>
<dbReference type="SUPFAM" id="SSF48150">
    <property type="entry name" value="DNA-glycosylase"/>
    <property type="match status" value="1"/>
</dbReference>
<dbReference type="InterPro" id="IPR011257">
    <property type="entry name" value="DNA_glycosylase"/>
</dbReference>
<evidence type="ECO:0000313" key="11">
    <source>
        <dbReference type="EMBL" id="OGZ01340.1"/>
    </source>
</evidence>
<dbReference type="GO" id="GO:0006284">
    <property type="term" value="P:base-excision repair"/>
    <property type="evidence" value="ECO:0007669"/>
    <property type="project" value="InterPro"/>
</dbReference>
<keyword evidence="8" id="KW-0234">DNA repair</keyword>
<dbReference type="GO" id="GO:0035485">
    <property type="term" value="F:adenine/guanine mispair binding"/>
    <property type="evidence" value="ECO:0007669"/>
    <property type="project" value="TreeGrafter"/>
</dbReference>
<dbReference type="PROSITE" id="PS01155">
    <property type="entry name" value="ENDONUCLEASE_III_2"/>
    <property type="match status" value="1"/>
</dbReference>
<evidence type="ECO:0000256" key="1">
    <source>
        <dbReference type="ARBA" id="ARBA00001966"/>
    </source>
</evidence>
<evidence type="ECO:0000256" key="4">
    <source>
        <dbReference type="ARBA" id="ARBA00022763"/>
    </source>
</evidence>
<evidence type="ECO:0000256" key="8">
    <source>
        <dbReference type="ARBA" id="ARBA00023204"/>
    </source>
</evidence>